<keyword evidence="2" id="KW-0732">Signal</keyword>
<evidence type="ECO:0000313" key="3">
    <source>
        <dbReference type="EMBL" id="WZN66119.1"/>
    </source>
</evidence>
<dbReference type="Gene3D" id="2.60.120.200">
    <property type="match status" value="1"/>
</dbReference>
<sequence>MRALATRALRLWTALALLAVFALPFAGAVAAQDDHLDLASERESFESPAYYFPFSQEECRSRRGVWGCQGRGSMGNLTAWSGPGSLEASEEPSPVVDCPQSVGLRLRGRGVTEPGGRAGVAAPPVIHSTKNASALLRDLLVTNATGLSFELWLSFDEDALQDWGKEDAIFAVGSADLDPPPPAEGSNGTAAGGSSCSLGWAPFSFQLRQRGPFLVAETRWGVHAGRPLCEKTDQVAVVGPTQIDAEVFLASPHHVMVTIDGDGSAGRLSIFVDGKLSAWKELPSPVLPAGFIDTWDGGHRLLLGASSAFGTSWAGTIHSASAFAVSLSEERVGWRRENWEGMAHSLPVVVSKVARVHEDEDSSIQIESFDFDGAHRPASGNATASFYITRSTDLGRLAATKGGAAINVTKGQTPQLLVESASIAGRGIVSVNFLPEKDAHSLRSSLAGGGLLPYTSFEYKTCDADGHCGAPGTILVEVLGVNDPPVALPSVQEVYLGTTQPITLGGLDPDGQSDITGVEIVGLPAHGVLQQCEVSEGEGGEILLGSPVVQIGPSNSSFRHNQGGSGGRLCYTFANESHALAGLKDGLAVVAEDSLSFRVSDSHNVTSTDASNLLVRVLNPLVAENKTVACLEDTEAEVTLAFADVRGDKAGDLGIRILSLPKFGSLYHRDAGNGSVRLPVAQGGVPSGWLEPCPANAGTGTKAAVNESCVTLVYEPTEDFYNSPDPLGGLEAQRFSDLGVRERPPKEFFAYEITKESCRSPPYLVDLRVSNAEDESSIVLPESPVVARYLEPTAIPGITILDPDGYTDLFVVDLYVTAGVLDIPGNISALDHLVFLMGDGHDDAKMVFKGIPSQVNLALGNLTYTALTKSGQETLRLRFRDTDSKSYELGDSLEYATYNLELNITVLGPRGAEGSGGRGSQKRVCFADGACVSERSLYGALFVCLMAILLSPALFWAYKACSFAIRLALWPLKSSTPGKVRTQDLLAQSRFTDTLVIPRQSATI</sequence>
<feature type="transmembrane region" description="Helical" evidence="1">
    <location>
        <begin position="937"/>
        <end position="958"/>
    </location>
</feature>
<reference evidence="3 4" key="1">
    <citation type="submission" date="2024-03" db="EMBL/GenBank/DDBJ databases">
        <title>Complete genome sequence of the green alga Chloropicon roscoffensis RCC1871.</title>
        <authorList>
            <person name="Lemieux C."/>
            <person name="Pombert J.-F."/>
            <person name="Otis C."/>
            <person name="Turmel M."/>
        </authorList>
    </citation>
    <scope>NUCLEOTIDE SEQUENCE [LARGE SCALE GENOMIC DNA]</scope>
    <source>
        <strain evidence="3 4">RCC1871</strain>
    </source>
</reference>
<keyword evidence="1" id="KW-0812">Transmembrane</keyword>
<accession>A0AAX4PII2</accession>
<evidence type="ECO:0000256" key="1">
    <source>
        <dbReference type="SAM" id="Phobius"/>
    </source>
</evidence>
<evidence type="ECO:0000313" key="4">
    <source>
        <dbReference type="Proteomes" id="UP001472866"/>
    </source>
</evidence>
<keyword evidence="1" id="KW-1133">Transmembrane helix</keyword>
<dbReference type="InterPro" id="IPR013320">
    <property type="entry name" value="ConA-like_dom_sf"/>
</dbReference>
<organism evidence="3 4">
    <name type="scientific">Chloropicon roscoffensis</name>
    <dbReference type="NCBI Taxonomy" id="1461544"/>
    <lineage>
        <taxon>Eukaryota</taxon>
        <taxon>Viridiplantae</taxon>
        <taxon>Chlorophyta</taxon>
        <taxon>Chloropicophyceae</taxon>
        <taxon>Chloropicales</taxon>
        <taxon>Chloropicaceae</taxon>
        <taxon>Chloropicon</taxon>
    </lineage>
</organism>
<dbReference type="EMBL" id="CP151514">
    <property type="protein sequence ID" value="WZN66119.1"/>
    <property type="molecule type" value="Genomic_DNA"/>
</dbReference>
<dbReference type="SUPFAM" id="SSF49899">
    <property type="entry name" value="Concanavalin A-like lectins/glucanases"/>
    <property type="match status" value="1"/>
</dbReference>
<gene>
    <name evidence="3" type="ORF">HKI87_14g76820</name>
</gene>
<feature type="chain" id="PRO_5043590111" evidence="2">
    <location>
        <begin position="31"/>
        <end position="1004"/>
    </location>
</feature>
<proteinExistence type="predicted"/>
<dbReference type="Proteomes" id="UP001472866">
    <property type="component" value="Chromosome 14"/>
</dbReference>
<evidence type="ECO:0000256" key="2">
    <source>
        <dbReference type="SAM" id="SignalP"/>
    </source>
</evidence>
<name>A0AAX4PII2_9CHLO</name>
<protein>
    <submittedName>
        <fullName evidence="3">Uncharacterized protein</fullName>
    </submittedName>
</protein>
<keyword evidence="4" id="KW-1185">Reference proteome</keyword>
<dbReference type="AlphaFoldDB" id="A0AAX4PII2"/>
<feature type="signal peptide" evidence="2">
    <location>
        <begin position="1"/>
        <end position="30"/>
    </location>
</feature>
<keyword evidence="1" id="KW-0472">Membrane</keyword>